<protein>
    <submittedName>
        <fullName evidence="2">Uncharacterized protein</fullName>
    </submittedName>
</protein>
<name>A0A4P2VD38_9ARCH</name>
<keyword evidence="3" id="KW-1185">Reference proteome</keyword>
<dbReference type="Proteomes" id="UP000509448">
    <property type="component" value="Chromosome"/>
</dbReference>
<reference evidence="2 3" key="1">
    <citation type="journal article" date="2019" name="ISME J.">
        <title>Isolation and characterization of a thermophilic sulfur- and iron-reducing thaumarchaeote from a terrestrial acidic hot spring.</title>
        <authorList>
            <person name="Kato S."/>
            <person name="Itoh T."/>
            <person name="Yuki M."/>
            <person name="Nagamori M."/>
            <person name="Ohnishi M."/>
            <person name="Uematsu K."/>
            <person name="Suzuki K."/>
            <person name="Takashina T."/>
            <person name="Ohkuma M."/>
        </authorList>
    </citation>
    <scope>NUCLEOTIDE SEQUENCE [LARGE SCALE GENOMIC DNA]</scope>
    <source>
        <strain evidence="2 3">NAS-02</strain>
    </source>
</reference>
<sequence length="222" mass="25163">MAGALHDLGKYSRSSRSTSGDAGSGAPSTHPYLRWRLSAWFAGNSVDGSIAPLSFSGFTLRLACTNGAVATSELTAFRIRIEGGMNEVEDEIRRRLEGLLQYMEEEIETYRRWTTMQVDDLLARMLAATMPRRYIEGIVLVGRKGTVVNYARVDAWQAFNSATDPLSHRNLEARRREELLLRLRRVFDVWQAVRENRMSVEEAEERLGIDLEEVPEAQAREP</sequence>
<proteinExistence type="predicted"/>
<dbReference type="InterPro" id="IPR026325">
    <property type="entry name" value="DUF932"/>
</dbReference>
<evidence type="ECO:0000313" key="3">
    <source>
        <dbReference type="Proteomes" id="UP000509448"/>
    </source>
</evidence>
<feature type="region of interest" description="Disordered" evidence="1">
    <location>
        <begin position="1"/>
        <end position="27"/>
    </location>
</feature>
<accession>A0A4P2VD38</accession>
<organism evidence="2 3">
    <name type="scientific">Conexivisphaera calida</name>
    <dbReference type="NCBI Taxonomy" id="1874277"/>
    <lineage>
        <taxon>Archaea</taxon>
        <taxon>Nitrososphaerota</taxon>
        <taxon>Conexivisphaeria</taxon>
        <taxon>Conexivisphaerales</taxon>
        <taxon>Conexivisphaeraceae</taxon>
        <taxon>Conexivisphaera</taxon>
    </lineage>
</organism>
<gene>
    <name evidence="2" type="ORF">NAS2_1065</name>
</gene>
<dbReference type="Pfam" id="PF06067">
    <property type="entry name" value="DUF932"/>
    <property type="match status" value="1"/>
</dbReference>
<dbReference type="EMBL" id="AP018732">
    <property type="protein sequence ID" value="BBE42454.1"/>
    <property type="molecule type" value="Genomic_DNA"/>
</dbReference>
<dbReference type="KEGG" id="ccai:NAS2_1065"/>
<evidence type="ECO:0000313" key="2">
    <source>
        <dbReference type="EMBL" id="BBE42454.1"/>
    </source>
</evidence>
<feature type="compositionally biased region" description="Polar residues" evidence="1">
    <location>
        <begin position="12"/>
        <end position="21"/>
    </location>
</feature>
<evidence type="ECO:0000256" key="1">
    <source>
        <dbReference type="SAM" id="MobiDB-lite"/>
    </source>
</evidence>
<dbReference type="GeneID" id="55584876"/>
<dbReference type="RefSeq" id="WP_174448685.1">
    <property type="nucleotide sequence ID" value="NZ_AP018732.1"/>
</dbReference>
<dbReference type="AlphaFoldDB" id="A0A4P2VD38"/>